<dbReference type="InterPro" id="IPR000485">
    <property type="entry name" value="AsnC-type_HTH_dom"/>
</dbReference>
<dbReference type="PANTHER" id="PTHR30154">
    <property type="entry name" value="LEUCINE-RESPONSIVE REGULATORY PROTEIN"/>
    <property type="match status" value="1"/>
</dbReference>
<organism evidence="5 6">
    <name type="scientific">Actinocatenispora thailandica</name>
    <dbReference type="NCBI Taxonomy" id="227318"/>
    <lineage>
        <taxon>Bacteria</taxon>
        <taxon>Bacillati</taxon>
        <taxon>Actinomycetota</taxon>
        <taxon>Actinomycetes</taxon>
        <taxon>Micromonosporales</taxon>
        <taxon>Micromonosporaceae</taxon>
        <taxon>Actinocatenispora</taxon>
    </lineage>
</organism>
<dbReference type="InterPro" id="IPR011008">
    <property type="entry name" value="Dimeric_a/b-barrel"/>
</dbReference>
<proteinExistence type="predicted"/>
<dbReference type="Proteomes" id="UP000611640">
    <property type="component" value="Chromosome"/>
</dbReference>
<dbReference type="SUPFAM" id="SSF54909">
    <property type="entry name" value="Dimeric alpha+beta barrel"/>
    <property type="match status" value="1"/>
</dbReference>
<dbReference type="PANTHER" id="PTHR30154:SF53">
    <property type="entry name" value="HTH-TYPE TRANSCRIPTIONAL REGULATOR LRPC"/>
    <property type="match status" value="1"/>
</dbReference>
<dbReference type="PRINTS" id="PR00033">
    <property type="entry name" value="HTHASNC"/>
</dbReference>
<dbReference type="InterPro" id="IPR019888">
    <property type="entry name" value="Tscrpt_reg_AsnC-like"/>
</dbReference>
<evidence type="ECO:0000256" key="2">
    <source>
        <dbReference type="ARBA" id="ARBA00023125"/>
    </source>
</evidence>
<keyword evidence="6" id="KW-1185">Reference proteome</keyword>
<evidence type="ECO:0000313" key="5">
    <source>
        <dbReference type="EMBL" id="BCJ33222.1"/>
    </source>
</evidence>
<dbReference type="Gene3D" id="1.10.10.10">
    <property type="entry name" value="Winged helix-like DNA-binding domain superfamily/Winged helix DNA-binding domain"/>
    <property type="match status" value="1"/>
</dbReference>
<reference evidence="5 6" key="1">
    <citation type="submission" date="2020-08" db="EMBL/GenBank/DDBJ databases">
        <title>Whole genome shotgun sequence of Actinocatenispora thailandica NBRC 105041.</title>
        <authorList>
            <person name="Komaki H."/>
            <person name="Tamura T."/>
        </authorList>
    </citation>
    <scope>NUCLEOTIDE SEQUENCE [LARGE SCALE GENOMIC DNA]</scope>
    <source>
        <strain evidence="5 6">NBRC 105041</strain>
    </source>
</reference>
<dbReference type="Pfam" id="PF13404">
    <property type="entry name" value="HTH_AsnC-type"/>
    <property type="match status" value="1"/>
</dbReference>
<dbReference type="RefSeq" id="WP_203960148.1">
    <property type="nucleotide sequence ID" value="NZ_AP023355.1"/>
</dbReference>
<dbReference type="AlphaFoldDB" id="A0A7R7DK72"/>
<dbReference type="KEGG" id="atl:Athai_07250"/>
<dbReference type="Gene3D" id="3.30.70.920">
    <property type="match status" value="1"/>
</dbReference>
<gene>
    <name evidence="5" type="primary">lrp_2</name>
    <name evidence="5" type="ORF">Athai_07250</name>
</gene>
<dbReference type="PROSITE" id="PS50956">
    <property type="entry name" value="HTH_ASNC_2"/>
    <property type="match status" value="1"/>
</dbReference>
<sequence length="166" mass="18497">MAFRSEIALDDLDWRILHELQTDGRQSYKSLARRVNLSAPAVADRVRRLQDAGVITGYQARVDPARAGSPLTAFLMLRCTPGRCLLRTARAADYPEIVEVHKLASESCTLLKVRVASMTHLEGFLEQLGQRHGEARSHIVLSTQYERHEVEQPPAAPGEITPADGW</sequence>
<dbReference type="GO" id="GO:0043200">
    <property type="term" value="P:response to amino acid"/>
    <property type="evidence" value="ECO:0007669"/>
    <property type="project" value="TreeGrafter"/>
</dbReference>
<accession>A0A7R7DK72</accession>
<dbReference type="SMART" id="SM00344">
    <property type="entry name" value="HTH_ASNC"/>
    <property type="match status" value="1"/>
</dbReference>
<protein>
    <submittedName>
        <fullName evidence="5">AsnC family transcriptional regulator</fullName>
    </submittedName>
</protein>
<dbReference type="InterPro" id="IPR036390">
    <property type="entry name" value="WH_DNA-bd_sf"/>
</dbReference>
<dbReference type="InterPro" id="IPR019887">
    <property type="entry name" value="Tscrpt_reg_AsnC/Lrp_C"/>
</dbReference>
<evidence type="ECO:0000256" key="1">
    <source>
        <dbReference type="ARBA" id="ARBA00023015"/>
    </source>
</evidence>
<dbReference type="EMBL" id="AP023355">
    <property type="protein sequence ID" value="BCJ33222.1"/>
    <property type="molecule type" value="Genomic_DNA"/>
</dbReference>
<evidence type="ECO:0000256" key="3">
    <source>
        <dbReference type="ARBA" id="ARBA00023163"/>
    </source>
</evidence>
<evidence type="ECO:0000259" key="4">
    <source>
        <dbReference type="PROSITE" id="PS50956"/>
    </source>
</evidence>
<dbReference type="InterPro" id="IPR011991">
    <property type="entry name" value="ArsR-like_HTH"/>
</dbReference>
<dbReference type="FunFam" id="1.10.10.10:FF:000186">
    <property type="entry name" value="AsnC family transcriptional regulator"/>
    <property type="match status" value="1"/>
</dbReference>
<name>A0A7R7DK72_9ACTN</name>
<evidence type="ECO:0000313" key="6">
    <source>
        <dbReference type="Proteomes" id="UP000611640"/>
    </source>
</evidence>
<dbReference type="InterPro" id="IPR036388">
    <property type="entry name" value="WH-like_DNA-bd_sf"/>
</dbReference>
<keyword evidence="3" id="KW-0804">Transcription</keyword>
<feature type="domain" description="HTH asnC-type" evidence="4">
    <location>
        <begin position="9"/>
        <end position="70"/>
    </location>
</feature>
<dbReference type="GO" id="GO:0043565">
    <property type="term" value="F:sequence-specific DNA binding"/>
    <property type="evidence" value="ECO:0007669"/>
    <property type="project" value="InterPro"/>
</dbReference>
<dbReference type="GO" id="GO:0005829">
    <property type="term" value="C:cytosol"/>
    <property type="evidence" value="ECO:0007669"/>
    <property type="project" value="TreeGrafter"/>
</dbReference>
<dbReference type="CDD" id="cd00090">
    <property type="entry name" value="HTH_ARSR"/>
    <property type="match status" value="1"/>
</dbReference>
<dbReference type="Pfam" id="PF01037">
    <property type="entry name" value="AsnC_trans_reg"/>
    <property type="match status" value="1"/>
</dbReference>
<dbReference type="SUPFAM" id="SSF46785">
    <property type="entry name" value="Winged helix' DNA-binding domain"/>
    <property type="match status" value="1"/>
</dbReference>
<keyword evidence="1" id="KW-0805">Transcription regulation</keyword>
<keyword evidence="2" id="KW-0238">DNA-binding</keyword>